<reference evidence="2 3" key="1">
    <citation type="submission" date="2016-10" db="EMBL/GenBank/DDBJ databases">
        <authorList>
            <person name="de Groot N.N."/>
        </authorList>
    </citation>
    <scope>NUCLEOTIDE SEQUENCE [LARGE SCALE GENOMIC DNA]</scope>
    <source>
        <strain evidence="2 3">CGMCC 4.5506</strain>
    </source>
</reference>
<dbReference type="GO" id="GO:0015565">
    <property type="term" value="F:threonine efflux transmembrane transporter activity"/>
    <property type="evidence" value="ECO:0007669"/>
    <property type="project" value="TreeGrafter"/>
</dbReference>
<dbReference type="STRING" id="530584.SAMN05421630_101594"/>
<dbReference type="SUPFAM" id="SSF103481">
    <property type="entry name" value="Multidrug resistance efflux transporter EmrE"/>
    <property type="match status" value="2"/>
</dbReference>
<dbReference type="AlphaFoldDB" id="A0A1G6J7X5"/>
<dbReference type="GO" id="GO:0005886">
    <property type="term" value="C:plasma membrane"/>
    <property type="evidence" value="ECO:0007669"/>
    <property type="project" value="TreeGrafter"/>
</dbReference>
<organism evidence="2 3">
    <name type="scientific">Prauserella marina</name>
    <dbReference type="NCBI Taxonomy" id="530584"/>
    <lineage>
        <taxon>Bacteria</taxon>
        <taxon>Bacillati</taxon>
        <taxon>Actinomycetota</taxon>
        <taxon>Actinomycetes</taxon>
        <taxon>Pseudonocardiales</taxon>
        <taxon>Pseudonocardiaceae</taxon>
        <taxon>Prauserella</taxon>
    </lineage>
</organism>
<sequence>MVRHYRGVAIAERKRRIDSIPAPILFVLSGISMYLGAAVAVWLFDAASPGGVAWLRCLGAALILLAWRRPPWSAWRGKPLLLAGAFGLVTAGMNVVFYEAIARLPLGTVVALEFTGPVVVAAFGSRGRRDIAALVLVAAGVVCIADVQLRGSPSGVAFALAAAAAWAGYILLGKKVALGGNGIDSLAVGFAVATVLLSPLALGTGGVWGSPSLLTMGIGVGLLATVVPYVLDQVVLRRLGQARFAVLLALLPVTASIIGFVVLDQVPSVLEAAGILAVVGGVALRSRDEAREPP</sequence>
<dbReference type="OrthoDB" id="9815120at2"/>
<dbReference type="PANTHER" id="PTHR22911">
    <property type="entry name" value="ACYL-MALONYL CONDENSING ENZYME-RELATED"/>
    <property type="match status" value="1"/>
</dbReference>
<dbReference type="InterPro" id="IPR000620">
    <property type="entry name" value="EamA_dom"/>
</dbReference>
<dbReference type="Proteomes" id="UP000199494">
    <property type="component" value="Unassembled WGS sequence"/>
</dbReference>
<name>A0A1G6J7X5_9PSEU</name>
<accession>A0A1G6J7X5</accession>
<proteinExistence type="inferred from homology"/>
<dbReference type="InterPro" id="IPR037185">
    <property type="entry name" value="EmrE-like"/>
</dbReference>
<dbReference type="Pfam" id="PF00892">
    <property type="entry name" value="EamA"/>
    <property type="match status" value="1"/>
</dbReference>
<gene>
    <name evidence="2" type="ORF">SAMN05421630_101594</name>
</gene>
<evidence type="ECO:0000313" key="3">
    <source>
        <dbReference type="Proteomes" id="UP000199494"/>
    </source>
</evidence>
<dbReference type="PANTHER" id="PTHR22911:SF37">
    <property type="entry name" value="THREONINE_HOMOSERINE EXPORTER RHTA"/>
    <property type="match status" value="1"/>
</dbReference>
<evidence type="ECO:0000313" key="2">
    <source>
        <dbReference type="EMBL" id="SDC14787.1"/>
    </source>
</evidence>
<keyword evidence="3" id="KW-1185">Reference proteome</keyword>
<protein>
    <submittedName>
        <fullName evidence="2">Inner membrane transporter RhtA</fullName>
    </submittedName>
</protein>
<comment type="similarity">
    <text evidence="1">Belongs to the EamA transporter family.</text>
</comment>
<evidence type="ECO:0000256" key="1">
    <source>
        <dbReference type="ARBA" id="ARBA00007362"/>
    </source>
</evidence>
<dbReference type="EMBL" id="FMZE01000001">
    <property type="protein sequence ID" value="SDC14787.1"/>
    <property type="molecule type" value="Genomic_DNA"/>
</dbReference>